<keyword evidence="9" id="KW-0472">Membrane</keyword>
<dbReference type="GO" id="GO:0005886">
    <property type="term" value="C:plasma membrane"/>
    <property type="evidence" value="ECO:0007669"/>
    <property type="project" value="UniProtKB-SubCell"/>
</dbReference>
<keyword evidence="8" id="KW-0129">CBS domain</keyword>
<keyword evidence="9" id="KW-1003">Cell membrane</keyword>
<dbReference type="NCBIfam" id="TIGR01186">
    <property type="entry name" value="proV"/>
    <property type="match status" value="1"/>
</dbReference>
<dbReference type="InterPro" id="IPR003439">
    <property type="entry name" value="ABC_transporter-like_ATP-bd"/>
</dbReference>
<dbReference type="PANTHER" id="PTHR43869">
    <property type="entry name" value="GLYCINE BETAINE/PROLINE BETAINE TRANSPORT SYSTEM ATP-BINDING PROTEIN PROV"/>
    <property type="match status" value="1"/>
</dbReference>
<comment type="similarity">
    <text evidence="1 9">Belongs to the ABC transporter superfamily.</text>
</comment>
<dbReference type="InterPro" id="IPR003593">
    <property type="entry name" value="AAA+_ATPase"/>
</dbReference>
<dbReference type="InterPro" id="IPR017871">
    <property type="entry name" value="ABC_transporter-like_CS"/>
</dbReference>
<evidence type="ECO:0000313" key="13">
    <source>
        <dbReference type="Proteomes" id="UP000215931"/>
    </source>
</evidence>
<dbReference type="SUPFAM" id="SSF52540">
    <property type="entry name" value="P-loop containing nucleoside triphosphate hydrolases"/>
    <property type="match status" value="1"/>
</dbReference>
<organism evidence="12 13">
    <name type="scientific">Mesorhizobium wenxiniae</name>
    <dbReference type="NCBI Taxonomy" id="2014805"/>
    <lineage>
        <taxon>Bacteria</taxon>
        <taxon>Pseudomonadati</taxon>
        <taxon>Pseudomonadota</taxon>
        <taxon>Alphaproteobacteria</taxon>
        <taxon>Hyphomicrobiales</taxon>
        <taxon>Phyllobacteriaceae</taxon>
        <taxon>Mesorhizobium</taxon>
    </lineage>
</organism>
<comment type="subcellular location">
    <subcellularLocation>
        <location evidence="9">Cell inner membrane</location>
        <topology evidence="9">Peripheral membrane protein</topology>
    </subcellularLocation>
</comment>
<comment type="catalytic activity">
    <reaction evidence="6">
        <text>a quaternary ammonium(out) + ATP + H2O = a quaternary ammonium(in) + ADP + phosphate + H(+)</text>
        <dbReference type="Rhea" id="RHEA:11036"/>
        <dbReference type="ChEBI" id="CHEBI:15377"/>
        <dbReference type="ChEBI" id="CHEBI:15378"/>
        <dbReference type="ChEBI" id="CHEBI:30616"/>
        <dbReference type="ChEBI" id="CHEBI:35267"/>
        <dbReference type="ChEBI" id="CHEBI:43474"/>
        <dbReference type="ChEBI" id="CHEBI:456216"/>
        <dbReference type="EC" id="7.6.2.9"/>
    </reaction>
    <physiologicalReaction direction="left-to-right" evidence="6">
        <dbReference type="Rhea" id="RHEA:11037"/>
    </physiologicalReaction>
</comment>
<dbReference type="EMBL" id="NPKH01000037">
    <property type="protein sequence ID" value="PAP92185.1"/>
    <property type="molecule type" value="Genomic_DNA"/>
</dbReference>
<dbReference type="PROSITE" id="PS00211">
    <property type="entry name" value="ABC_TRANSPORTER_1"/>
    <property type="match status" value="1"/>
</dbReference>
<dbReference type="GO" id="GO:0006970">
    <property type="term" value="P:response to osmotic stress"/>
    <property type="evidence" value="ECO:0007669"/>
    <property type="project" value="UniProtKB-ARBA"/>
</dbReference>
<dbReference type="Gene3D" id="3.40.50.300">
    <property type="entry name" value="P-loop containing nucleotide triphosphate hydrolases"/>
    <property type="match status" value="1"/>
</dbReference>
<evidence type="ECO:0000256" key="7">
    <source>
        <dbReference type="ARBA" id="ARBA00061968"/>
    </source>
</evidence>
<keyword evidence="9" id="KW-0997">Cell inner membrane</keyword>
<feature type="domain" description="ABC transporter" evidence="10">
    <location>
        <begin position="32"/>
        <end position="268"/>
    </location>
</feature>
<feature type="domain" description="CBS" evidence="11">
    <location>
        <begin position="290"/>
        <end position="348"/>
    </location>
</feature>
<evidence type="ECO:0000259" key="11">
    <source>
        <dbReference type="PROSITE" id="PS51371"/>
    </source>
</evidence>
<comment type="caution">
    <text evidence="12">The sequence shown here is derived from an EMBL/GenBank/DDBJ whole genome shotgun (WGS) entry which is preliminary data.</text>
</comment>
<proteinExistence type="inferred from homology"/>
<evidence type="ECO:0000256" key="4">
    <source>
        <dbReference type="ARBA" id="ARBA00022840"/>
    </source>
</evidence>
<dbReference type="PROSITE" id="PS51371">
    <property type="entry name" value="CBS"/>
    <property type="match status" value="1"/>
</dbReference>
<evidence type="ECO:0000256" key="5">
    <source>
        <dbReference type="ARBA" id="ARBA00022970"/>
    </source>
</evidence>
<evidence type="ECO:0000256" key="9">
    <source>
        <dbReference type="RuleBase" id="RU369116"/>
    </source>
</evidence>
<dbReference type="AlphaFoldDB" id="A0A271KAW7"/>
<dbReference type="Pfam" id="PF00005">
    <property type="entry name" value="ABC_tran"/>
    <property type="match status" value="1"/>
</dbReference>
<evidence type="ECO:0000259" key="10">
    <source>
        <dbReference type="PROSITE" id="PS50893"/>
    </source>
</evidence>
<dbReference type="GO" id="GO:0016887">
    <property type="term" value="F:ATP hydrolysis activity"/>
    <property type="evidence" value="ECO:0007669"/>
    <property type="project" value="UniProtKB-UniRule"/>
</dbReference>
<evidence type="ECO:0000256" key="8">
    <source>
        <dbReference type="PROSITE-ProRule" id="PRU00703"/>
    </source>
</evidence>
<accession>A0A271KAW7</accession>
<evidence type="ECO:0000256" key="3">
    <source>
        <dbReference type="ARBA" id="ARBA00022741"/>
    </source>
</evidence>
<evidence type="ECO:0000313" key="12">
    <source>
        <dbReference type="EMBL" id="PAP92185.1"/>
    </source>
</evidence>
<gene>
    <name evidence="12" type="ORF">CIT31_28750</name>
</gene>
<comment type="subunit">
    <text evidence="9">The complex is probably composed of two ATP-binding proteins, two transmembrane proteins and a solute-binding protein.</text>
</comment>
<dbReference type="InterPro" id="IPR051921">
    <property type="entry name" value="ABC_osmolyte_uptake_ATP-bind"/>
</dbReference>
<evidence type="ECO:0000256" key="2">
    <source>
        <dbReference type="ARBA" id="ARBA00022448"/>
    </source>
</evidence>
<evidence type="ECO:0000256" key="1">
    <source>
        <dbReference type="ARBA" id="ARBA00005417"/>
    </source>
</evidence>
<keyword evidence="13" id="KW-1185">Reference proteome</keyword>
<dbReference type="GO" id="GO:0006865">
    <property type="term" value="P:amino acid transport"/>
    <property type="evidence" value="ECO:0007669"/>
    <property type="project" value="UniProtKB-UniRule"/>
</dbReference>
<dbReference type="Proteomes" id="UP000215931">
    <property type="component" value="Unassembled WGS sequence"/>
</dbReference>
<comment type="subunit">
    <text evidence="7">The complex is probably composed of two ATP-binding proteins (TmoW), two transmembrane proteins (TmoV) and a solute-binding protein (TmoX).</text>
</comment>
<dbReference type="InterPro" id="IPR027417">
    <property type="entry name" value="P-loop_NTPase"/>
</dbReference>
<dbReference type="GO" id="GO:0015418">
    <property type="term" value="F:ABC-type quaternary ammonium compound transporting activity"/>
    <property type="evidence" value="ECO:0007669"/>
    <property type="project" value="UniProtKB-EC"/>
</dbReference>
<evidence type="ECO:0000256" key="6">
    <source>
        <dbReference type="ARBA" id="ARBA00051811"/>
    </source>
</evidence>
<dbReference type="EC" id="7.6.2.9" evidence="9"/>
<dbReference type="PROSITE" id="PS50893">
    <property type="entry name" value="ABC_TRANSPORTER_2"/>
    <property type="match status" value="1"/>
</dbReference>
<keyword evidence="4 9" id="KW-0067">ATP-binding</keyword>
<dbReference type="InterPro" id="IPR000644">
    <property type="entry name" value="CBS_dom"/>
</dbReference>
<dbReference type="GO" id="GO:0031460">
    <property type="term" value="P:glycine betaine transport"/>
    <property type="evidence" value="ECO:0007669"/>
    <property type="project" value="InterPro"/>
</dbReference>
<dbReference type="RefSeq" id="WP_095521501.1">
    <property type="nucleotide sequence ID" value="NZ_NPKH01000037.1"/>
</dbReference>
<dbReference type="GO" id="GO:0005524">
    <property type="term" value="F:ATP binding"/>
    <property type="evidence" value="ECO:0007669"/>
    <property type="project" value="UniProtKB-UniRule"/>
</dbReference>
<sequence>MTKSDASIEIRDLYKIFGNAPKHYVEAVRNGLSKADLANKHGHILGLNNINIVIPAGKIQVIMGLSGSGKSTLIRHINRLIEPTAGSIVIDGRDILGMSELELREFRRNRTAMVFQNFALLPHRTVIDNVTFGLEVRGFDKARSRETGMRWIDRVGLLGFENRYPDELSGGMKQRVGLARALSSDASILMMDEAYSALDPLIRTDMQTMLLDLQMELKKTIVFITHDLDEALRLGDRIVILRDGTIVQQGDGQDILLRPADDYIQRFVKDVNRGRFIKVEAVMDEAPRADSTSLPRLKVSTTLEVAAKELTNSPYDEAIVVDVVGKPMGLVSLRQITAALSATGETDRKKVELTLK</sequence>
<dbReference type="PANTHER" id="PTHR43869:SF1">
    <property type="entry name" value="GLYCINE BETAINE_PROLINE BETAINE TRANSPORT SYSTEM ATP-BINDING PROTEIN PROV"/>
    <property type="match status" value="1"/>
</dbReference>
<dbReference type="InterPro" id="IPR005892">
    <property type="entry name" value="Gly-betaine_transp_ATP-bd"/>
</dbReference>
<keyword evidence="2 9" id="KW-0813">Transport</keyword>
<keyword evidence="3 9" id="KW-0547">Nucleotide-binding</keyword>
<dbReference type="OrthoDB" id="9802264at2"/>
<reference evidence="12 13" key="1">
    <citation type="submission" date="2017-08" db="EMBL/GenBank/DDBJ databases">
        <title>Mesorhizobium wenxinae sp. nov., a novel rhizobial species isolated from root nodules of chickpea (Cicer arietinum L.).</title>
        <authorList>
            <person name="Zhang J."/>
        </authorList>
    </citation>
    <scope>NUCLEOTIDE SEQUENCE [LARGE SCALE GENOMIC DNA]</scope>
    <source>
        <strain evidence="13">WYCCWR 10019</strain>
    </source>
</reference>
<name>A0A271KAW7_9HYPH</name>
<protein>
    <recommendedName>
        <fullName evidence="9">Quaternary amine transport ATP-binding protein</fullName>
        <ecNumber evidence="9">7.6.2.9</ecNumber>
    </recommendedName>
</protein>
<dbReference type="FunFam" id="3.40.50.300:FF:000201">
    <property type="entry name" value="Glycine betaine/L-proline ABC transporter ATP-binding protein"/>
    <property type="match status" value="1"/>
</dbReference>
<keyword evidence="5" id="KW-0029">Amino-acid transport</keyword>
<dbReference type="SMART" id="SM00382">
    <property type="entry name" value="AAA"/>
    <property type="match status" value="1"/>
</dbReference>